<feature type="region of interest" description="Disordered" evidence="2">
    <location>
        <begin position="1855"/>
        <end position="1877"/>
    </location>
</feature>
<evidence type="ECO:0000256" key="1">
    <source>
        <dbReference type="SAM" id="Coils"/>
    </source>
</evidence>
<dbReference type="GeneID" id="24441131"/>
<gene>
    <name evidence="3" type="ORF">TTHERM_000933079</name>
</gene>
<sequence>MNLSNSFQQKFNQSSITSTIPPPQLPQQPSIKLLGSQPVNLDIKQQYQLPQNQLLILKQGYNQPAQIQQTQVINNQPYMQNNGSIQNIEVKQSSRVMQTNASSSSISSNSKFPYKVKSIIQEINFQNQNNNIPQVRNRFLNNLPEIQQNNALNSQIQYQIENGRSLSSNIIIPTNGSQIIQNSNSNNNFIQARRNSNCSTQHNSSIQQNNSVNNPIIQSGSYGLPQVPQQISSFNKKVDHINEKILNHENKLKEFLQATNAQNQNQQNQSQFEILSGSKHAQSLENSLKSQNVYIVNNKIKLSPEKNVIKTVITYVNQPQQINYSQMQSNLNKSSLDSKSNIYNIANPIQPNMDKQDNSSKYNINQLLDNSNFKQSSNISPSSVANQSPTILRAYQPFDLNKSQTQSVISPVSQGQNLFTIQNIPQYIDQKPNKETQKIASQNSTQGEKQRQSPALTFAQIPNGSISRNSSLSDFQLNKQGSVGSQSQSPLSKSPISSGAQQLISKLPLTISSPQNQKTDIKDQEKGDQSGTASNKNDNLSVTQNYLYKLKDSYFTPQNLDQSSTKSEINLIALSNNNISKTPSLNQTDLTPKNAPLINVQQTSSLSPSIQPPIQAVNSGNQQQNQQQQEDDKEKQIFIYQLNNLQSINQQNTQSQLKEEQINSQQLQKFKSAQISQINQLSPISNKATNRLSETIQNDANQIPITNLDMHFQQNQQTSIHKNILDSNIQTSVDQSKPLIQNNIIESQKQDQAQSQLNSQFSQQSVQGIPPYTPLLYPAYKGIQNPLENLSLIQKRTFLSRQPSQEKIQYTSHSPARSVQSDIQRSNYLQSPFSVVEKQINLLKSRPNSLENNYNSLSQSPKPQIQDVVQQISRSQNPQTRGLTFQQNYQSHSPTITAPIIKSIITSSPEGIKSQKISVSHSAQIPIAEGVSINAQVTTEHEIKDYQNYLRSSPSNNVKIIENIIIDNQQIQDSIDFKQNRAFTFQTISSPFPSANQNIQYNQPSIKKEGVDINQFANSPLRIQSELNNNSSYFQNKEVQRVIGQDSEGKQYQDILRQIDQKTKNENQTENRLFTLEEPTTQPLFSNVSQQIEKVQNLNQNLEFNQAIKNNNFDSETQQISEQNNLENEERRKRQFSFQENKNAKEILNDKKQDKIIEENIDKLIGNIFKEAMNNVNQTINKKRDQLNQQFQTATEQKKEEKISIFEKINSQQSNQQDSQINQQNMSQINNQMQNQEQNVNIKLDQNDKNEEMYNVNDQDESTKRSKQKNQQSEESQNQEIIQENQKIEKQLKQQPSYLAKNLNTINELDGDALSVFKKIENGNTFHLPLDDNKKKELAQSWQKPDYIQSLILGQLDKDKKQIKQTNSKQNLKNSLTQFSKPIERSSGNSQSSIKQSDSLSKSLKQNNSEIKNYKEEPIISNLSKTKGFLFKNKKEKSEQQFSQPPNIEQQFQNSSLQTNEIENKMEAPQEQVKKTQNQQPPQEKVFPFFQSQQNHYQKNKNSSLQNSQSNSRQNSIDKQRSILDKIENTFEEAQVIGSFGLQQNNTVTQLEVKNVKNQRSVAQFQQPYPSHQQQIQTNSKQNSPQSSKLKNFPPNQDVEKDELQYLDKAPIEYPQNVLENTSQDIFLTPQYEESEKDKKYRNFLLKMLNNYQEKREEILKKIDKLNKKQQVEQFQSQSFNANQMQKNNSSFVEPQKLIYKPQKINNDNDQIKQMSPKQTKYDLNNSQNKKNFDINKHINNAYQENEMQEQIQQYEMLIHNDAQSPANQRRNKDSYLNSLISSPDQTHEQKQLYTIRNYNQSPGLHDNEEQNCSNSQFKGRKLRPCELKNILQSQKDGDLYEKTTFKNDYYKNAKFKESPKKSKSPQTLQQNEKSPQLCRKMIDKQNKQISSELDKYKINRITDDRSNLSEIDYNYEVNNNNNKSQSKNLSTSKSPNRSTKSPYQKQPLIDSKRQKQKNQQINQIQINTKIQKPEINKKKLDIKNQNKKYQDQSHLKDKNKVQDIQMGIKNTQNKKGNQFLKNKYFNQLEDQNSDFNNSQNLENMYPAYGQPNKNYQQFNIQLQNTFESQNQNSKEDFQVEVNQNYSDYSNKQSNKKNAKNTQKIGQKQLLNNQYPMNIQSHLTKGDKNYLNSNKGEKIQPHQNIIQNINDMQKYSEYMIENNQNLLKDLDQSIERASRNSSQHNRSRNNSNSAGRSIIKEIGSFFKFQKEQEISPLLRPKSESAQRGQQYIDSRQSLSSPDRIQDSQNDQEFQHNSSNPINNKLYVQIRKTIHSISPPHSQEQQKGNYFNLPQYYSNNPQFELQRQHDKQYENRFEEDQQLQKQNQQKMNLQQIQKIIQKNNNKLKKNVVL</sequence>
<feature type="coiled-coil region" evidence="1">
    <location>
        <begin position="1642"/>
        <end position="1669"/>
    </location>
</feature>
<feature type="compositionally biased region" description="Polar residues" evidence="2">
    <location>
        <begin position="438"/>
        <end position="479"/>
    </location>
</feature>
<accession>W7X907</accession>
<protein>
    <submittedName>
        <fullName evidence="3">EF hand protein</fullName>
    </submittedName>
</protein>
<keyword evidence="1" id="KW-0175">Coiled coil</keyword>
<feature type="region of interest" description="Disordered" evidence="2">
    <location>
        <begin position="1254"/>
        <end position="1280"/>
    </location>
</feature>
<proteinExistence type="predicted"/>
<feature type="region of interest" description="Disordered" evidence="2">
    <location>
        <begin position="1"/>
        <end position="29"/>
    </location>
</feature>
<feature type="compositionally biased region" description="Low complexity" evidence="2">
    <location>
        <begin position="1269"/>
        <end position="1280"/>
    </location>
</feature>
<feature type="compositionally biased region" description="Low complexity" evidence="2">
    <location>
        <begin position="1566"/>
        <end position="1577"/>
    </location>
</feature>
<feature type="compositionally biased region" description="Polar residues" evidence="2">
    <location>
        <begin position="2223"/>
        <end position="2262"/>
    </location>
</feature>
<feature type="region of interest" description="Disordered" evidence="2">
    <location>
        <begin position="1566"/>
        <end position="1597"/>
    </location>
</feature>
<feature type="compositionally biased region" description="Low complexity" evidence="2">
    <location>
        <begin position="480"/>
        <end position="499"/>
    </location>
</feature>
<feature type="compositionally biased region" description="Low complexity" evidence="2">
    <location>
        <begin position="1"/>
        <end position="19"/>
    </location>
</feature>
<reference evidence="4" key="1">
    <citation type="journal article" date="2006" name="PLoS Biol.">
        <title>Macronuclear genome sequence of the ciliate Tetrahymena thermophila, a model eukaryote.</title>
        <authorList>
            <person name="Eisen J.A."/>
            <person name="Coyne R.S."/>
            <person name="Wu M."/>
            <person name="Wu D."/>
            <person name="Thiagarajan M."/>
            <person name="Wortman J.R."/>
            <person name="Badger J.H."/>
            <person name="Ren Q."/>
            <person name="Amedeo P."/>
            <person name="Jones K.M."/>
            <person name="Tallon L.J."/>
            <person name="Delcher A.L."/>
            <person name="Salzberg S.L."/>
            <person name="Silva J.C."/>
            <person name="Haas B.J."/>
            <person name="Majoros W.H."/>
            <person name="Farzad M."/>
            <person name="Carlton J.M."/>
            <person name="Smith R.K. Jr."/>
            <person name="Garg J."/>
            <person name="Pearlman R.E."/>
            <person name="Karrer K.M."/>
            <person name="Sun L."/>
            <person name="Manning G."/>
            <person name="Elde N.C."/>
            <person name="Turkewitz A.P."/>
            <person name="Asai D.J."/>
            <person name="Wilkes D.E."/>
            <person name="Wang Y."/>
            <person name="Cai H."/>
            <person name="Collins K."/>
            <person name="Stewart B.A."/>
            <person name="Lee S.R."/>
            <person name="Wilamowska K."/>
            <person name="Weinberg Z."/>
            <person name="Ruzzo W.L."/>
            <person name="Wloga D."/>
            <person name="Gaertig J."/>
            <person name="Frankel J."/>
            <person name="Tsao C.-C."/>
            <person name="Gorovsky M.A."/>
            <person name="Keeling P.J."/>
            <person name="Waller R.F."/>
            <person name="Patron N.J."/>
            <person name="Cherry J.M."/>
            <person name="Stover N.A."/>
            <person name="Krieger C.J."/>
            <person name="del Toro C."/>
            <person name="Ryder H.F."/>
            <person name="Williamson S.C."/>
            <person name="Barbeau R.A."/>
            <person name="Hamilton E.P."/>
            <person name="Orias E."/>
        </authorList>
    </citation>
    <scope>NUCLEOTIDE SEQUENCE [LARGE SCALE GENOMIC DNA]</scope>
    <source>
        <strain evidence="4">SB210</strain>
    </source>
</reference>
<feature type="region of interest" description="Disordered" evidence="2">
    <location>
        <begin position="433"/>
        <end position="538"/>
    </location>
</feature>
<feature type="region of interest" description="Disordered" evidence="2">
    <location>
        <begin position="2216"/>
        <end position="2262"/>
    </location>
</feature>
<keyword evidence="4" id="KW-1185">Reference proteome</keyword>
<dbReference type="KEGG" id="tet:TTHERM_000933079"/>
<feature type="compositionally biased region" description="Low complexity" evidence="2">
    <location>
        <begin position="1919"/>
        <end position="1935"/>
    </location>
</feature>
<feature type="compositionally biased region" description="Low complexity" evidence="2">
    <location>
        <begin position="2179"/>
        <end position="2195"/>
    </location>
</feature>
<feature type="compositionally biased region" description="Polar residues" evidence="2">
    <location>
        <begin position="1936"/>
        <end position="1945"/>
    </location>
</feature>
<feature type="region of interest" description="Disordered" evidence="2">
    <location>
        <begin position="1494"/>
        <end position="1518"/>
    </location>
</feature>
<feature type="compositionally biased region" description="Low complexity" evidence="2">
    <location>
        <begin position="1386"/>
        <end position="1406"/>
    </location>
</feature>
<feature type="region of interest" description="Disordered" evidence="2">
    <location>
        <begin position="1364"/>
        <end position="1406"/>
    </location>
</feature>
<feature type="compositionally biased region" description="Polar residues" evidence="2">
    <location>
        <begin position="529"/>
        <end position="538"/>
    </location>
</feature>
<feature type="compositionally biased region" description="Polar residues" evidence="2">
    <location>
        <begin position="1578"/>
        <end position="1590"/>
    </location>
</feature>
<evidence type="ECO:0000313" key="3">
    <source>
        <dbReference type="EMBL" id="EWS72868.1"/>
    </source>
</evidence>
<feature type="compositionally biased region" description="Basic and acidic residues" evidence="2">
    <location>
        <begin position="519"/>
        <end position="528"/>
    </location>
</feature>
<feature type="compositionally biased region" description="Low complexity" evidence="2">
    <location>
        <begin position="1500"/>
        <end position="1515"/>
    </location>
</feature>
<feature type="region of interest" description="Disordered" evidence="2">
    <location>
        <begin position="603"/>
        <end position="633"/>
    </location>
</feature>
<evidence type="ECO:0000256" key="2">
    <source>
        <dbReference type="SAM" id="MobiDB-lite"/>
    </source>
</evidence>
<feature type="compositionally biased region" description="Low complexity" evidence="2">
    <location>
        <begin position="603"/>
        <end position="628"/>
    </location>
</feature>
<dbReference type="Proteomes" id="UP000009168">
    <property type="component" value="Unassembled WGS sequence"/>
</dbReference>
<feature type="region of interest" description="Disordered" evidence="2">
    <location>
        <begin position="2176"/>
        <end position="2195"/>
    </location>
</feature>
<dbReference type="InParanoid" id="W7X907"/>
<evidence type="ECO:0000313" key="4">
    <source>
        <dbReference type="Proteomes" id="UP000009168"/>
    </source>
</evidence>
<feature type="region of interest" description="Disordered" evidence="2">
    <location>
        <begin position="1917"/>
        <end position="1962"/>
    </location>
</feature>
<dbReference type="RefSeq" id="XP_012654596.1">
    <property type="nucleotide sequence ID" value="XM_012799142.1"/>
</dbReference>
<dbReference type="EMBL" id="GG662564">
    <property type="protein sequence ID" value="EWS72868.1"/>
    <property type="molecule type" value="Genomic_DNA"/>
</dbReference>
<name>W7X907_TETTS</name>
<organism evidence="3 4">
    <name type="scientific">Tetrahymena thermophila (strain SB210)</name>
    <dbReference type="NCBI Taxonomy" id="312017"/>
    <lineage>
        <taxon>Eukaryota</taxon>
        <taxon>Sar</taxon>
        <taxon>Alveolata</taxon>
        <taxon>Ciliophora</taxon>
        <taxon>Intramacronucleata</taxon>
        <taxon>Oligohymenophorea</taxon>
        <taxon>Hymenostomatida</taxon>
        <taxon>Tetrahymenina</taxon>
        <taxon>Tetrahymenidae</taxon>
        <taxon>Tetrahymena</taxon>
    </lineage>
</organism>
<feature type="compositionally biased region" description="Polar residues" evidence="2">
    <location>
        <begin position="1364"/>
        <end position="1380"/>
    </location>
</feature>
<feature type="coiled-coil region" evidence="1">
    <location>
        <begin position="1170"/>
        <end position="1246"/>
    </location>
</feature>
<feature type="compositionally biased region" description="Polar residues" evidence="2">
    <location>
        <begin position="1866"/>
        <end position="1875"/>
    </location>
</feature>
<feature type="compositionally biased region" description="Polar residues" evidence="2">
    <location>
        <begin position="500"/>
        <end position="518"/>
    </location>
</feature>